<comment type="caution">
    <text evidence="1">The sequence shown here is derived from an EMBL/GenBank/DDBJ whole genome shotgun (WGS) entry which is preliminary data.</text>
</comment>
<reference evidence="1 2" key="1">
    <citation type="submission" date="2017-11" db="EMBL/GenBank/DDBJ databases">
        <title>Draft Genome Sequence of Lactobacillus curieae NBRC 111893 isolated from Koso, a Japanese sugar-Vegetable Fermented Beverage.</title>
        <authorList>
            <person name="Chiou T.Y."/>
            <person name="Oshima K."/>
            <person name="Suda W."/>
            <person name="Hattori M."/>
            <person name="Takahashi T."/>
        </authorList>
    </citation>
    <scope>NUCLEOTIDE SEQUENCE [LARGE SCALE GENOMIC DNA]</scope>
    <source>
        <strain evidence="1 2">NBRC111893</strain>
    </source>
</reference>
<accession>A0A401FPG0</accession>
<keyword evidence="2" id="KW-1185">Reference proteome</keyword>
<sequence length="82" mass="9515">MILGKDLNDEGEIFFTAYHKTEPGEILVTDIAYSYELNEDRYQFTEDEVNDLINRLNEQNEPKLASIVEMSKVLVSENEVDE</sequence>
<proteinExistence type="predicted"/>
<organism evidence="1 2">
    <name type="scientific">Lentilactobacillus kosonis</name>
    <dbReference type="NCBI Taxonomy" id="2810561"/>
    <lineage>
        <taxon>Bacteria</taxon>
        <taxon>Bacillati</taxon>
        <taxon>Bacillota</taxon>
        <taxon>Bacilli</taxon>
        <taxon>Lactobacillales</taxon>
        <taxon>Lactobacillaceae</taxon>
        <taxon>Lentilactobacillus</taxon>
    </lineage>
</organism>
<gene>
    <name evidence="1" type="ORF">NBRC111893_2398</name>
</gene>
<evidence type="ECO:0000313" key="2">
    <source>
        <dbReference type="Proteomes" id="UP000286974"/>
    </source>
</evidence>
<protein>
    <submittedName>
        <fullName evidence="1">Uncharacterized protein</fullName>
    </submittedName>
</protein>
<name>A0A401FPG0_9LACO</name>
<evidence type="ECO:0000313" key="1">
    <source>
        <dbReference type="EMBL" id="GAY74252.1"/>
    </source>
</evidence>
<dbReference type="EMBL" id="BEXA01000008">
    <property type="protein sequence ID" value="GAY74252.1"/>
    <property type="molecule type" value="Genomic_DNA"/>
</dbReference>
<dbReference type="Proteomes" id="UP000286974">
    <property type="component" value="Unassembled WGS sequence"/>
</dbReference>
<dbReference type="AlphaFoldDB" id="A0A401FPG0"/>